<sequence>MQSIMLQLQQFNPASLNLIWRVLNWSHAVALIDKPKYRGRSTLKWHYFS</sequence>
<name>A0A0A9HBT7_ARUDO</name>
<accession>A0A0A9HBT7</accession>
<reference evidence="1" key="2">
    <citation type="journal article" date="2015" name="Data Brief">
        <title>Shoot transcriptome of the giant reed, Arundo donax.</title>
        <authorList>
            <person name="Barrero R.A."/>
            <person name="Guerrero F.D."/>
            <person name="Moolhuijzen P."/>
            <person name="Goolsby J.A."/>
            <person name="Tidwell J."/>
            <person name="Bellgard S.E."/>
            <person name="Bellgard M.I."/>
        </authorList>
    </citation>
    <scope>NUCLEOTIDE SEQUENCE</scope>
    <source>
        <tissue evidence="1">Shoot tissue taken approximately 20 cm above the soil surface</tissue>
    </source>
</reference>
<organism evidence="1">
    <name type="scientific">Arundo donax</name>
    <name type="common">Giant reed</name>
    <name type="synonym">Donax arundinaceus</name>
    <dbReference type="NCBI Taxonomy" id="35708"/>
    <lineage>
        <taxon>Eukaryota</taxon>
        <taxon>Viridiplantae</taxon>
        <taxon>Streptophyta</taxon>
        <taxon>Embryophyta</taxon>
        <taxon>Tracheophyta</taxon>
        <taxon>Spermatophyta</taxon>
        <taxon>Magnoliopsida</taxon>
        <taxon>Liliopsida</taxon>
        <taxon>Poales</taxon>
        <taxon>Poaceae</taxon>
        <taxon>PACMAD clade</taxon>
        <taxon>Arundinoideae</taxon>
        <taxon>Arundineae</taxon>
        <taxon>Arundo</taxon>
    </lineage>
</organism>
<dbReference type="EMBL" id="GBRH01163296">
    <property type="protein sequence ID" value="JAE34600.1"/>
    <property type="molecule type" value="Transcribed_RNA"/>
</dbReference>
<dbReference type="AlphaFoldDB" id="A0A0A9HBT7"/>
<proteinExistence type="predicted"/>
<protein>
    <submittedName>
        <fullName evidence="1">Uncharacterized protein</fullName>
    </submittedName>
</protein>
<evidence type="ECO:0000313" key="1">
    <source>
        <dbReference type="EMBL" id="JAE34600.1"/>
    </source>
</evidence>
<reference evidence="1" key="1">
    <citation type="submission" date="2014-09" db="EMBL/GenBank/DDBJ databases">
        <authorList>
            <person name="Magalhaes I.L.F."/>
            <person name="Oliveira U."/>
            <person name="Santos F.R."/>
            <person name="Vidigal T.H.D.A."/>
            <person name="Brescovit A.D."/>
            <person name="Santos A.J."/>
        </authorList>
    </citation>
    <scope>NUCLEOTIDE SEQUENCE</scope>
    <source>
        <tissue evidence="1">Shoot tissue taken approximately 20 cm above the soil surface</tissue>
    </source>
</reference>